<evidence type="ECO:0000313" key="1">
    <source>
        <dbReference type="EMBL" id="RNA05573.1"/>
    </source>
</evidence>
<protein>
    <submittedName>
        <fullName evidence="1">Uncharacterized protein</fullName>
    </submittedName>
</protein>
<comment type="caution">
    <text evidence="1">The sequence shown here is derived from an EMBL/GenBank/DDBJ whole genome shotgun (WGS) entry which is preliminary data.</text>
</comment>
<organism evidence="1 2">
    <name type="scientific">Brachionus plicatilis</name>
    <name type="common">Marine rotifer</name>
    <name type="synonym">Brachionus muelleri</name>
    <dbReference type="NCBI Taxonomy" id="10195"/>
    <lineage>
        <taxon>Eukaryota</taxon>
        <taxon>Metazoa</taxon>
        <taxon>Spiralia</taxon>
        <taxon>Gnathifera</taxon>
        <taxon>Rotifera</taxon>
        <taxon>Eurotatoria</taxon>
        <taxon>Monogononta</taxon>
        <taxon>Pseudotrocha</taxon>
        <taxon>Ploima</taxon>
        <taxon>Brachionidae</taxon>
        <taxon>Brachionus</taxon>
    </lineage>
</organism>
<name>A0A3M7Q2P1_BRAPC</name>
<gene>
    <name evidence="1" type="ORF">BpHYR1_018220</name>
</gene>
<dbReference type="Proteomes" id="UP000276133">
    <property type="component" value="Unassembled WGS sequence"/>
</dbReference>
<proteinExistence type="predicted"/>
<keyword evidence="2" id="KW-1185">Reference proteome</keyword>
<accession>A0A3M7Q2P1</accession>
<evidence type="ECO:0000313" key="2">
    <source>
        <dbReference type="Proteomes" id="UP000276133"/>
    </source>
</evidence>
<dbReference type="EMBL" id="REGN01007671">
    <property type="protein sequence ID" value="RNA05573.1"/>
    <property type="molecule type" value="Genomic_DNA"/>
</dbReference>
<sequence length="62" mass="7280">MCHANKWVTKARINKGIFYFTCQSYTKGMTNGIAFFFLPKLMSPKSFETCKKDQKLIYVNFI</sequence>
<reference evidence="1 2" key="1">
    <citation type="journal article" date="2018" name="Sci. Rep.">
        <title>Genomic signatures of local adaptation to the degree of environmental predictability in rotifers.</title>
        <authorList>
            <person name="Franch-Gras L."/>
            <person name="Hahn C."/>
            <person name="Garcia-Roger E.M."/>
            <person name="Carmona M.J."/>
            <person name="Serra M."/>
            <person name="Gomez A."/>
        </authorList>
    </citation>
    <scope>NUCLEOTIDE SEQUENCE [LARGE SCALE GENOMIC DNA]</scope>
    <source>
        <strain evidence="1">HYR1</strain>
    </source>
</reference>
<dbReference type="AlphaFoldDB" id="A0A3M7Q2P1"/>